<feature type="compositionally biased region" description="Basic and acidic residues" evidence="1">
    <location>
        <begin position="417"/>
        <end position="426"/>
    </location>
</feature>
<name>A0A6A6BP94_9PEZI</name>
<dbReference type="RefSeq" id="XP_033400756.1">
    <property type="nucleotide sequence ID" value="XM_033546042.1"/>
</dbReference>
<proteinExistence type="predicted"/>
<accession>A0A6A6BP94</accession>
<dbReference type="AlphaFoldDB" id="A0A6A6BP94"/>
<feature type="region of interest" description="Disordered" evidence="1">
    <location>
        <begin position="191"/>
        <end position="561"/>
    </location>
</feature>
<dbReference type="EMBL" id="ML995478">
    <property type="protein sequence ID" value="KAF2145044.1"/>
    <property type="molecule type" value="Genomic_DNA"/>
</dbReference>
<feature type="region of interest" description="Disordered" evidence="1">
    <location>
        <begin position="1"/>
        <end position="157"/>
    </location>
</feature>
<evidence type="ECO:0000313" key="3">
    <source>
        <dbReference type="Proteomes" id="UP000799438"/>
    </source>
</evidence>
<gene>
    <name evidence="2" type="ORF">K452DRAFT_356380</name>
</gene>
<evidence type="ECO:0000313" key="2">
    <source>
        <dbReference type="EMBL" id="KAF2145044.1"/>
    </source>
</evidence>
<feature type="compositionally biased region" description="Low complexity" evidence="1">
    <location>
        <begin position="479"/>
        <end position="508"/>
    </location>
</feature>
<evidence type="ECO:0000256" key="1">
    <source>
        <dbReference type="SAM" id="MobiDB-lite"/>
    </source>
</evidence>
<dbReference type="GeneID" id="54303548"/>
<reference evidence="2" key="1">
    <citation type="journal article" date="2020" name="Stud. Mycol.">
        <title>101 Dothideomycetes genomes: a test case for predicting lifestyles and emergence of pathogens.</title>
        <authorList>
            <person name="Haridas S."/>
            <person name="Albert R."/>
            <person name="Binder M."/>
            <person name="Bloem J."/>
            <person name="Labutti K."/>
            <person name="Salamov A."/>
            <person name="Andreopoulos B."/>
            <person name="Baker S."/>
            <person name="Barry K."/>
            <person name="Bills G."/>
            <person name="Bluhm B."/>
            <person name="Cannon C."/>
            <person name="Castanera R."/>
            <person name="Culley D."/>
            <person name="Daum C."/>
            <person name="Ezra D."/>
            <person name="Gonzalez J."/>
            <person name="Henrissat B."/>
            <person name="Kuo A."/>
            <person name="Liang C."/>
            <person name="Lipzen A."/>
            <person name="Lutzoni F."/>
            <person name="Magnuson J."/>
            <person name="Mondo S."/>
            <person name="Nolan M."/>
            <person name="Ohm R."/>
            <person name="Pangilinan J."/>
            <person name="Park H.-J."/>
            <person name="Ramirez L."/>
            <person name="Alfaro M."/>
            <person name="Sun H."/>
            <person name="Tritt A."/>
            <person name="Yoshinaga Y."/>
            <person name="Zwiers L.-H."/>
            <person name="Turgeon B."/>
            <person name="Goodwin S."/>
            <person name="Spatafora J."/>
            <person name="Crous P."/>
            <person name="Grigoriev I."/>
        </authorList>
    </citation>
    <scope>NUCLEOTIDE SEQUENCE</scope>
    <source>
        <strain evidence="2">CBS 121167</strain>
    </source>
</reference>
<feature type="compositionally biased region" description="Polar residues" evidence="1">
    <location>
        <begin position="220"/>
        <end position="256"/>
    </location>
</feature>
<dbReference type="Proteomes" id="UP000799438">
    <property type="component" value="Unassembled WGS sequence"/>
</dbReference>
<feature type="compositionally biased region" description="Polar residues" evidence="1">
    <location>
        <begin position="341"/>
        <end position="350"/>
    </location>
</feature>
<feature type="compositionally biased region" description="Basic and acidic residues" evidence="1">
    <location>
        <begin position="207"/>
        <end position="219"/>
    </location>
</feature>
<feature type="compositionally biased region" description="Basic and acidic residues" evidence="1">
    <location>
        <begin position="639"/>
        <end position="656"/>
    </location>
</feature>
<dbReference type="OrthoDB" id="3439035at2759"/>
<feature type="region of interest" description="Disordered" evidence="1">
    <location>
        <begin position="639"/>
        <end position="665"/>
    </location>
</feature>
<keyword evidence="3" id="KW-1185">Reference proteome</keyword>
<protein>
    <submittedName>
        <fullName evidence="2">Uncharacterized protein</fullName>
    </submittedName>
</protein>
<feature type="compositionally biased region" description="Basic and acidic residues" evidence="1">
    <location>
        <begin position="351"/>
        <end position="364"/>
    </location>
</feature>
<sequence length="824" mass="90783">MDGNASQRPGSVMSGLSSLSDDTDEFGRMLIQQARDEQHKQGALRGSVQPFRKARTHPRVGLTLENLERNNRQQPSPARQQRDSPESFNGSDRSDPPVRPPRQWGSKARHDNSWLRRINAADPMQEQSGEESDASYQQRVAVGERTPRAADVPLPSVEDSPAILRKLVEGTPSSTKRYDASLQEWDLSDDLTSGSFLASTPAMPRNTRLDDIRQRERESMNQNVVETNGQGRSRGTSPEGSPTRPSSAYKYNQTKADGSGLRERPESEVNLPTRLDRLRSKRVMNAPVAADTGETIPGSPVVVYRSPPGKGEGDRGQTSPPKRFGSRSNDSHDLLRRLARATSNSPSPSRSPEDKPVIRRDSGVRKSSPLAEEQGNEPSQKKGRRNSRLAPGETATTSAQGILTPPPDADNGAVELDPSKASKTRDVNANNSAPKSSGAAADTRASQTHRDELPPPTKTPVVAGAWPDTPATEAPRSTSGSRRGSEISARSSSTSRSRPAPRTSASESGSSKQEAKKSTISQNESKGKGKAPSLPKSALSAVVKNARSQRKGGQADDAYGDSTIDSLADMVSSPTENTTELEIDEDTLEVLEAPGGRPKTLTDREKQQESLQLQNMNVLLRGVRSSVKDANRNMRRLEQQVDTTERRPSVAEEPRGLHQNCPCATGQPSMSPPRWFWEWIKGLYYDKKGKGNFTKLTWFGVISLLLWSWFWTETALCNVYCNKVYAHRMEGYGVDPNAPEPPYVTLTVLSWIPPFNWLKPFVLTFLSFLSWTLKGVYHAVFTAFRDSEGARRTVVRTATEYTRRAVQPTMDPEWVYRMSDDAAV</sequence>
<feature type="compositionally biased region" description="Polar residues" evidence="1">
    <location>
        <begin position="1"/>
        <end position="20"/>
    </location>
</feature>
<organism evidence="2 3">
    <name type="scientific">Aplosporella prunicola CBS 121167</name>
    <dbReference type="NCBI Taxonomy" id="1176127"/>
    <lineage>
        <taxon>Eukaryota</taxon>
        <taxon>Fungi</taxon>
        <taxon>Dikarya</taxon>
        <taxon>Ascomycota</taxon>
        <taxon>Pezizomycotina</taxon>
        <taxon>Dothideomycetes</taxon>
        <taxon>Dothideomycetes incertae sedis</taxon>
        <taxon>Botryosphaeriales</taxon>
        <taxon>Aplosporellaceae</taxon>
        <taxon>Aplosporella</taxon>
    </lineage>
</organism>